<dbReference type="EMBL" id="GIFC01000879">
    <property type="protein sequence ID" value="MXU82962.1"/>
    <property type="molecule type" value="Transcribed_RNA"/>
</dbReference>
<name>A0A6B0TSQ8_IXORI</name>
<organism evidence="1">
    <name type="scientific">Ixodes ricinus</name>
    <name type="common">Common tick</name>
    <name type="synonym">Acarus ricinus</name>
    <dbReference type="NCBI Taxonomy" id="34613"/>
    <lineage>
        <taxon>Eukaryota</taxon>
        <taxon>Metazoa</taxon>
        <taxon>Ecdysozoa</taxon>
        <taxon>Arthropoda</taxon>
        <taxon>Chelicerata</taxon>
        <taxon>Arachnida</taxon>
        <taxon>Acari</taxon>
        <taxon>Parasitiformes</taxon>
        <taxon>Ixodida</taxon>
        <taxon>Ixodoidea</taxon>
        <taxon>Ixodidae</taxon>
        <taxon>Ixodinae</taxon>
        <taxon>Ixodes</taxon>
    </lineage>
</organism>
<protein>
    <submittedName>
        <fullName evidence="1">Putative secreted protein</fullName>
    </submittedName>
</protein>
<accession>A0A6B0TSQ8</accession>
<proteinExistence type="predicted"/>
<reference evidence="1" key="1">
    <citation type="submission" date="2019-12" db="EMBL/GenBank/DDBJ databases">
        <title>An insight into the sialome of adult female Ixodes ricinus ticks feeding for 6 days.</title>
        <authorList>
            <person name="Perner J."/>
            <person name="Ribeiro J.M.C."/>
        </authorList>
    </citation>
    <scope>NUCLEOTIDE SEQUENCE</scope>
    <source>
        <strain evidence="1">Semi-engorged</strain>
        <tissue evidence="1">Salivary glands</tissue>
    </source>
</reference>
<dbReference type="AlphaFoldDB" id="A0A6B0TSQ8"/>
<evidence type="ECO:0000313" key="1">
    <source>
        <dbReference type="EMBL" id="MXU82962.1"/>
    </source>
</evidence>
<sequence>MARAPRSATWFLCRATCPFSTSPCSSAWSGYTRWRAAVPPRSSSPAPPRCRAWKHRPWHLPLCRNRPTGPRR</sequence>